<keyword evidence="8 10" id="KW-0472">Membrane</keyword>
<dbReference type="OrthoDB" id="9794577at2"/>
<organism evidence="13 14">
    <name type="scientific">Dictyobacter kobayashii</name>
    <dbReference type="NCBI Taxonomy" id="2014872"/>
    <lineage>
        <taxon>Bacteria</taxon>
        <taxon>Bacillati</taxon>
        <taxon>Chloroflexota</taxon>
        <taxon>Ktedonobacteria</taxon>
        <taxon>Ktedonobacterales</taxon>
        <taxon>Dictyobacteraceae</taxon>
        <taxon>Dictyobacter</taxon>
    </lineage>
</organism>
<dbReference type="GO" id="GO:0004713">
    <property type="term" value="F:protein tyrosine kinase activity"/>
    <property type="evidence" value="ECO:0007669"/>
    <property type="project" value="TreeGrafter"/>
</dbReference>
<evidence type="ECO:0000256" key="7">
    <source>
        <dbReference type="ARBA" id="ARBA00022989"/>
    </source>
</evidence>
<dbReference type="Pfam" id="PF01656">
    <property type="entry name" value="CbiA"/>
    <property type="match status" value="1"/>
</dbReference>
<dbReference type="PANTHER" id="PTHR32309:SF31">
    <property type="entry name" value="CAPSULAR EXOPOLYSACCHARIDE FAMILY"/>
    <property type="match status" value="1"/>
</dbReference>
<evidence type="ECO:0000256" key="8">
    <source>
        <dbReference type="ARBA" id="ARBA00023136"/>
    </source>
</evidence>
<dbReference type="Pfam" id="PF02706">
    <property type="entry name" value="Wzz"/>
    <property type="match status" value="1"/>
</dbReference>
<keyword evidence="9" id="KW-0175">Coiled coil</keyword>
<evidence type="ECO:0000256" key="3">
    <source>
        <dbReference type="ARBA" id="ARBA00022475"/>
    </source>
</evidence>
<dbReference type="GO" id="GO:0005886">
    <property type="term" value="C:plasma membrane"/>
    <property type="evidence" value="ECO:0007669"/>
    <property type="project" value="UniProtKB-SubCell"/>
</dbReference>
<evidence type="ECO:0000256" key="10">
    <source>
        <dbReference type="SAM" id="Phobius"/>
    </source>
</evidence>
<keyword evidence="7 10" id="KW-1133">Transmembrane helix</keyword>
<comment type="similarity">
    <text evidence="2">Belongs to the CpsC/CapA family.</text>
</comment>
<comment type="subcellular location">
    <subcellularLocation>
        <location evidence="1">Cell membrane</location>
        <topology evidence="1">Multi-pass membrane protein</topology>
    </subcellularLocation>
</comment>
<dbReference type="InterPro" id="IPR002586">
    <property type="entry name" value="CobQ/CobB/MinD/ParA_Nub-bd_dom"/>
</dbReference>
<dbReference type="PANTHER" id="PTHR32309">
    <property type="entry name" value="TYROSINE-PROTEIN KINASE"/>
    <property type="match status" value="1"/>
</dbReference>
<feature type="domain" description="Polysaccharide chain length determinant N-terminal" evidence="12">
    <location>
        <begin position="6"/>
        <end position="86"/>
    </location>
</feature>
<dbReference type="InterPro" id="IPR050445">
    <property type="entry name" value="Bact_polysacc_biosynth/exp"/>
</dbReference>
<dbReference type="SUPFAM" id="SSF52540">
    <property type="entry name" value="P-loop containing nucleoside triphosphate hydrolases"/>
    <property type="match status" value="1"/>
</dbReference>
<proteinExistence type="inferred from homology"/>
<evidence type="ECO:0000313" key="13">
    <source>
        <dbReference type="EMBL" id="GCE20962.1"/>
    </source>
</evidence>
<dbReference type="Gene3D" id="3.40.50.300">
    <property type="entry name" value="P-loop containing nucleotide triphosphate hydrolases"/>
    <property type="match status" value="1"/>
</dbReference>
<evidence type="ECO:0008006" key="15">
    <source>
        <dbReference type="Google" id="ProtNLM"/>
    </source>
</evidence>
<evidence type="ECO:0000256" key="1">
    <source>
        <dbReference type="ARBA" id="ARBA00004651"/>
    </source>
</evidence>
<evidence type="ECO:0000256" key="5">
    <source>
        <dbReference type="ARBA" id="ARBA00022741"/>
    </source>
</evidence>
<dbReference type="RefSeq" id="WP_126552538.1">
    <property type="nucleotide sequence ID" value="NZ_BIFS01000001.1"/>
</dbReference>
<feature type="domain" description="CobQ/CobB/MinD/ParA nucleotide binding" evidence="11">
    <location>
        <begin position="325"/>
        <end position="527"/>
    </location>
</feature>
<dbReference type="Proteomes" id="UP000287188">
    <property type="component" value="Unassembled WGS sequence"/>
</dbReference>
<accession>A0A402APD8</accession>
<dbReference type="InterPro" id="IPR003856">
    <property type="entry name" value="LPS_length_determ_N"/>
</dbReference>
<evidence type="ECO:0000256" key="4">
    <source>
        <dbReference type="ARBA" id="ARBA00022692"/>
    </source>
</evidence>
<sequence length="567" mass="62528">MMIEQYWNIFLKRWWIILACMLLVGSGAYIGSKLMTPSYKSYTLVQITLRTNTSQTDINSLLASDQLVQTMTLLATGDPVLHEVASHYPHMSADKLAGMVSASVKTNTQLFEIDVQGPNPQQNAQIANDVASTLIQQQQQATQQSNQQAQAQFQQEIDTTLGNINTLSQQIADAQKGAQITALQSQLNGLQQHYNEMQTTLAQLKLTQALNSNILTIAQPAQPSSKPVQPNTFLNTAAGLLSGLFLGFLLALLLAQFDTRLRLQDLTQMVDWPVLGTIWNSHASNYRNLIYPNGPAINSEAYRILRTNIGLLRVDNPIRSLLVSSSTASEGKSVTSINLAIFMAKSGHSTLLIDADLRNPLLDEAFDLPEDVRGLSNAVLTMGTPVTTNSGKLLQAIPPPLEDIEEQGYSPVTESMLKPFIHPVPDVPNLWIMPTGPLPPNPPELLDSRAMQKLLAAIHECDFEMIIFDTPPLLGLSDSSILAAKIKDLLLVIDIKKARRTQIERVKTLTQQAGITVLGYVINKQTQKYADLPYGYRYGHKKQKYHQSLPEIQAAAVSMDRGSRDAR</sequence>
<evidence type="ECO:0000259" key="11">
    <source>
        <dbReference type="Pfam" id="PF01656"/>
    </source>
</evidence>
<keyword evidence="5" id="KW-0547">Nucleotide-binding</keyword>
<evidence type="ECO:0000256" key="2">
    <source>
        <dbReference type="ARBA" id="ARBA00006683"/>
    </source>
</evidence>
<feature type="transmembrane region" description="Helical" evidence="10">
    <location>
        <begin position="233"/>
        <end position="255"/>
    </location>
</feature>
<comment type="caution">
    <text evidence="13">The sequence shown here is derived from an EMBL/GenBank/DDBJ whole genome shotgun (WGS) entry which is preliminary data.</text>
</comment>
<dbReference type="InterPro" id="IPR005702">
    <property type="entry name" value="Wzc-like_C"/>
</dbReference>
<keyword evidence="4 10" id="KW-0812">Transmembrane</keyword>
<evidence type="ECO:0000256" key="9">
    <source>
        <dbReference type="SAM" id="Coils"/>
    </source>
</evidence>
<keyword evidence="6" id="KW-0067">ATP-binding</keyword>
<dbReference type="InterPro" id="IPR027417">
    <property type="entry name" value="P-loop_NTPase"/>
</dbReference>
<evidence type="ECO:0000259" key="12">
    <source>
        <dbReference type="Pfam" id="PF02706"/>
    </source>
</evidence>
<name>A0A402APD8_9CHLR</name>
<dbReference type="CDD" id="cd05387">
    <property type="entry name" value="BY-kinase"/>
    <property type="match status" value="1"/>
</dbReference>
<evidence type="ECO:0000256" key="6">
    <source>
        <dbReference type="ARBA" id="ARBA00022840"/>
    </source>
</evidence>
<feature type="coiled-coil region" evidence="9">
    <location>
        <begin position="180"/>
        <end position="207"/>
    </location>
</feature>
<evidence type="ECO:0000313" key="14">
    <source>
        <dbReference type="Proteomes" id="UP000287188"/>
    </source>
</evidence>
<dbReference type="AlphaFoldDB" id="A0A402APD8"/>
<keyword evidence="3" id="KW-1003">Cell membrane</keyword>
<keyword evidence="14" id="KW-1185">Reference proteome</keyword>
<protein>
    <recommendedName>
        <fullName evidence="15">CobQ/CobB/MinD/ParA nucleotide binding domain-containing protein</fullName>
    </recommendedName>
</protein>
<reference evidence="14" key="1">
    <citation type="submission" date="2018-12" db="EMBL/GenBank/DDBJ databases">
        <title>Tengunoibacter tsumagoiensis gen. nov., sp. nov., Dictyobacter kobayashii sp. nov., D. alpinus sp. nov., and D. joshuensis sp. nov. and description of Dictyobacteraceae fam. nov. within the order Ktedonobacterales isolated from Tengu-no-mugimeshi.</title>
        <authorList>
            <person name="Wang C.M."/>
            <person name="Zheng Y."/>
            <person name="Sakai Y."/>
            <person name="Toyoda A."/>
            <person name="Minakuchi Y."/>
            <person name="Abe K."/>
            <person name="Yokota A."/>
            <person name="Yabe S."/>
        </authorList>
    </citation>
    <scope>NUCLEOTIDE SEQUENCE [LARGE SCALE GENOMIC DNA]</scope>
    <source>
        <strain evidence="14">Uno11</strain>
    </source>
</reference>
<dbReference type="EMBL" id="BIFS01000001">
    <property type="protein sequence ID" value="GCE20962.1"/>
    <property type="molecule type" value="Genomic_DNA"/>
</dbReference>
<gene>
    <name evidence="13" type="ORF">KDK_47620</name>
</gene>